<reference evidence="11" key="1">
    <citation type="submission" date="2025-08" db="UniProtKB">
        <authorList>
            <consortium name="RefSeq"/>
        </authorList>
    </citation>
    <scope>IDENTIFICATION</scope>
    <source>
        <tissue evidence="11">Thorax and Abdomen</tissue>
    </source>
</reference>
<dbReference type="KEGG" id="nlo:107220847"/>
<organism evidence="11">
    <name type="scientific">Neodiprion lecontei</name>
    <name type="common">Redheaded pine sawfly</name>
    <dbReference type="NCBI Taxonomy" id="441921"/>
    <lineage>
        <taxon>Eukaryota</taxon>
        <taxon>Metazoa</taxon>
        <taxon>Ecdysozoa</taxon>
        <taxon>Arthropoda</taxon>
        <taxon>Hexapoda</taxon>
        <taxon>Insecta</taxon>
        <taxon>Pterygota</taxon>
        <taxon>Neoptera</taxon>
        <taxon>Endopterygota</taxon>
        <taxon>Hymenoptera</taxon>
        <taxon>Tenthredinoidea</taxon>
        <taxon>Diprionidae</taxon>
        <taxon>Diprioninae</taxon>
        <taxon>Neodiprion</taxon>
    </lineage>
</organism>
<dbReference type="SMART" id="SM00913">
    <property type="entry name" value="IBN_N"/>
    <property type="match status" value="1"/>
</dbReference>
<comment type="subcellular location">
    <subcellularLocation>
        <location evidence="2">Cytoplasm</location>
    </subcellularLocation>
    <subcellularLocation>
        <location evidence="1">Nucleus</location>
    </subcellularLocation>
</comment>
<feature type="compositionally biased region" description="Acidic residues" evidence="8">
    <location>
        <begin position="949"/>
        <end position="964"/>
    </location>
</feature>
<dbReference type="InterPro" id="IPR058669">
    <property type="entry name" value="TPR_IPO7/11-like"/>
</dbReference>
<keyword evidence="5" id="KW-0963">Cytoplasm</keyword>
<keyword evidence="4" id="KW-0813">Transport</keyword>
<dbReference type="RefSeq" id="XP_015515096.1">
    <property type="nucleotide sequence ID" value="XM_015659610.2"/>
</dbReference>
<feature type="region of interest" description="Disordered" evidence="8">
    <location>
        <begin position="882"/>
        <end position="908"/>
    </location>
</feature>
<keyword evidence="10" id="KW-1185">Reference proteome</keyword>
<evidence type="ECO:0000256" key="7">
    <source>
        <dbReference type="ARBA" id="ARBA00023242"/>
    </source>
</evidence>
<dbReference type="InterPro" id="IPR001494">
    <property type="entry name" value="Importin-beta_N"/>
</dbReference>
<dbReference type="CTD" id="44747"/>
<dbReference type="InParanoid" id="A0A6J0BKF6"/>
<keyword evidence="7" id="KW-0539">Nucleus</keyword>
<dbReference type="Pfam" id="PF03810">
    <property type="entry name" value="IBN_N"/>
    <property type="match status" value="1"/>
</dbReference>
<sequence>MDPRKLTELLRATIDPAQQKQAEEQLAQIHKIIGFAPSLLQVVMSTEVDMPVRQAGVIYLKNLITTNWAEREVEVGAPVPFSIHEQDRAMIRDAVVDAVVHAPELIRIQLAVCISNIVKHDFPGRWTQIVDKITIYLQNPDASCWPGVLLALYQLVKNFEYKKAEERGPLNEAMNLLFPMVYQLILRLLPDPSEQSVLLQKQILKIYFALTQYSLPLDLISKEVFSQWMDVVRQVADRPVPLEDKHLELFDDERAELPWWKCKKWALHILHRMFERYGSPGNVTVEYKEFSEWYLQTFSAGILEVLLKILDQYRRKIWVCPRVLQQSINYINQGVSHAYSWKFLKPHMFEIIRDVLFPILSHSPADEELWKTDPHEYIRVKFDIFEDFVSPVTAAQTLLHSACKKRKNMLPKTMQFIMEVLTSPIAEPRQKDGALHMAGTLAEVLLKKKIFKEEMDKLLMQYVFPEFASPHGHMRARACWFLHHFSEIKFKQEAILVEAIRLTTNALLHDRDLPVKVEAAIALQMLLSAQDKAQKYIEPLIKQITLELLTIIRETENDDLTSVMQKIVYTYTEQLMPIAVEICQHLATTFSQVLETDEGSDEKAITAMGLLNTIETLLTVMEDQPTIMVQLQPTVLQVVAHIFGQSVMEFYEEALSLVYDLTGKTISEDMWKVLELIYQLFQKDGFDYFTDMMPTLHNYITVDTPAFLSNENHILAMFNMCKAILTGDAGEDPECHAAKLLEVIILQCKGHIDQCIPSLIQLVLERLTREVKTSELRTMCLQVVIAALYYNPALCIEVMDRLQSTIGQSTQPIASHFIKQWIHDTDCFLGLHDRKLCVLGMCTLISMGPARPAAVNECAQQIIPSLILLFDGLKRAYAAKAAECDDDDNDEEESDLEEEVLSSDEDEIDDSGQQYLENLQEKVSKASGQHGFNMTSTIRDGHGDHRSDDDDDDDSEYEANEETALESYTTPLDSDETNQDEYVFFKEIMQNIEASDQPWYKALTSHLTSEQQKALQEIILLADQRKAALESKRIEQSGGYAFHQQTVPTSFNFGGTPLSR</sequence>
<evidence type="ECO:0000256" key="2">
    <source>
        <dbReference type="ARBA" id="ARBA00004496"/>
    </source>
</evidence>
<feature type="region of interest" description="Disordered" evidence="8">
    <location>
        <begin position="923"/>
        <end position="977"/>
    </location>
</feature>
<evidence type="ECO:0000313" key="10">
    <source>
        <dbReference type="Proteomes" id="UP000829291"/>
    </source>
</evidence>
<evidence type="ECO:0000256" key="1">
    <source>
        <dbReference type="ARBA" id="ARBA00004123"/>
    </source>
</evidence>
<feature type="compositionally biased region" description="Acidic residues" evidence="8">
    <location>
        <begin position="884"/>
        <end position="908"/>
    </location>
</feature>
<dbReference type="Proteomes" id="UP000829291">
    <property type="component" value="Chromosome 7"/>
</dbReference>
<dbReference type="FunCoup" id="A0A6J0BKF6">
    <property type="interactions" value="2586"/>
</dbReference>
<evidence type="ECO:0000313" key="11">
    <source>
        <dbReference type="RefSeq" id="XP_015515096.1"/>
    </source>
</evidence>
<dbReference type="InterPro" id="IPR011989">
    <property type="entry name" value="ARM-like"/>
</dbReference>
<dbReference type="PANTHER" id="PTHR10997">
    <property type="entry name" value="IMPORTIN-7, 8, 11"/>
    <property type="match status" value="1"/>
</dbReference>
<dbReference type="GeneID" id="107220847"/>
<evidence type="ECO:0000256" key="3">
    <source>
        <dbReference type="ARBA" id="ARBA00007991"/>
    </source>
</evidence>
<dbReference type="GO" id="GO:0006606">
    <property type="term" value="P:protein import into nucleus"/>
    <property type="evidence" value="ECO:0007669"/>
    <property type="project" value="TreeGrafter"/>
</dbReference>
<dbReference type="FunFam" id="1.25.10.10:FF:000813">
    <property type="entry name" value="D-Importin 7/RanBP7"/>
    <property type="match status" value="1"/>
</dbReference>
<evidence type="ECO:0000256" key="4">
    <source>
        <dbReference type="ARBA" id="ARBA00022448"/>
    </source>
</evidence>
<keyword evidence="6" id="KW-0653">Protein transport</keyword>
<evidence type="ECO:0000256" key="8">
    <source>
        <dbReference type="SAM" id="MobiDB-lite"/>
    </source>
</evidence>
<dbReference type="OrthoDB" id="760868at2759"/>
<comment type="similarity">
    <text evidence="3">Belongs to the importin beta family.</text>
</comment>
<gene>
    <name evidence="11" type="primary">LOC107220847</name>
</gene>
<accession>A0A6J0BKF6</accession>
<proteinExistence type="inferred from homology"/>
<feature type="compositionally biased region" description="Basic and acidic residues" evidence="8">
    <location>
        <begin position="939"/>
        <end position="948"/>
    </location>
</feature>
<dbReference type="GO" id="GO:0031267">
    <property type="term" value="F:small GTPase binding"/>
    <property type="evidence" value="ECO:0007669"/>
    <property type="project" value="InterPro"/>
</dbReference>
<dbReference type="PROSITE" id="PS50166">
    <property type="entry name" value="IMPORTIN_B_NT"/>
    <property type="match status" value="1"/>
</dbReference>
<name>A0A6J0BKF6_NEOLC</name>
<dbReference type="GO" id="GO:0005829">
    <property type="term" value="C:cytosol"/>
    <property type="evidence" value="ECO:0007669"/>
    <property type="project" value="TreeGrafter"/>
</dbReference>
<dbReference type="InterPro" id="IPR016024">
    <property type="entry name" value="ARM-type_fold"/>
</dbReference>
<dbReference type="Pfam" id="PF25758">
    <property type="entry name" value="TPR_IPO11"/>
    <property type="match status" value="1"/>
</dbReference>
<dbReference type="AlphaFoldDB" id="A0A6J0BKF6"/>
<dbReference type="Gene3D" id="1.25.10.10">
    <property type="entry name" value="Leucine-rich Repeat Variant"/>
    <property type="match status" value="1"/>
</dbReference>
<feature type="domain" description="Importin N-terminal" evidence="9">
    <location>
        <begin position="22"/>
        <end position="101"/>
    </location>
</feature>
<protein>
    <submittedName>
        <fullName evidence="11">Importin-7</fullName>
    </submittedName>
</protein>
<dbReference type="SUPFAM" id="SSF48371">
    <property type="entry name" value="ARM repeat"/>
    <property type="match status" value="1"/>
</dbReference>
<dbReference type="PANTHER" id="PTHR10997:SF18">
    <property type="entry name" value="D-IMPORTIN 7_RANBP7"/>
    <property type="match status" value="1"/>
</dbReference>
<dbReference type="GO" id="GO:0005635">
    <property type="term" value="C:nuclear envelope"/>
    <property type="evidence" value="ECO:0007669"/>
    <property type="project" value="TreeGrafter"/>
</dbReference>
<evidence type="ECO:0000256" key="5">
    <source>
        <dbReference type="ARBA" id="ARBA00022490"/>
    </source>
</evidence>
<feature type="compositionally biased region" description="Polar residues" evidence="8">
    <location>
        <begin position="926"/>
        <end position="938"/>
    </location>
</feature>
<evidence type="ECO:0000259" key="9">
    <source>
        <dbReference type="PROSITE" id="PS50166"/>
    </source>
</evidence>
<evidence type="ECO:0000256" key="6">
    <source>
        <dbReference type="ARBA" id="ARBA00022927"/>
    </source>
</evidence>